<dbReference type="Pfam" id="PF03781">
    <property type="entry name" value="FGE-sulfatase"/>
    <property type="match status" value="1"/>
</dbReference>
<dbReference type="InterPro" id="IPR005532">
    <property type="entry name" value="SUMF_dom"/>
</dbReference>
<protein>
    <recommendedName>
        <fullName evidence="2">Sulfatase-modifying factor enzyme-like domain-containing protein</fullName>
    </recommendedName>
</protein>
<dbReference type="Gene3D" id="3.90.1580.10">
    <property type="entry name" value="paralog of FGE (formylglycine-generating enzyme)"/>
    <property type="match status" value="1"/>
</dbReference>
<name>A0A381PQV1_9ZZZZ</name>
<dbReference type="PANTHER" id="PTHR23150:SF19">
    <property type="entry name" value="FORMYLGLYCINE-GENERATING ENZYME"/>
    <property type="match status" value="1"/>
</dbReference>
<proteinExistence type="predicted"/>
<dbReference type="SUPFAM" id="SSF56436">
    <property type="entry name" value="C-type lectin-like"/>
    <property type="match status" value="1"/>
</dbReference>
<dbReference type="AlphaFoldDB" id="A0A381PQV1"/>
<evidence type="ECO:0000259" key="2">
    <source>
        <dbReference type="Pfam" id="PF03781"/>
    </source>
</evidence>
<dbReference type="InterPro" id="IPR042095">
    <property type="entry name" value="SUMF_sf"/>
</dbReference>
<keyword evidence="1" id="KW-1133">Transmembrane helix</keyword>
<organism evidence="3">
    <name type="scientific">marine metagenome</name>
    <dbReference type="NCBI Taxonomy" id="408172"/>
    <lineage>
        <taxon>unclassified sequences</taxon>
        <taxon>metagenomes</taxon>
        <taxon>ecological metagenomes</taxon>
    </lineage>
</organism>
<keyword evidence="1" id="KW-0472">Membrane</keyword>
<reference evidence="3" key="1">
    <citation type="submission" date="2018-05" db="EMBL/GenBank/DDBJ databases">
        <authorList>
            <person name="Lanie J.A."/>
            <person name="Ng W.-L."/>
            <person name="Kazmierczak K.M."/>
            <person name="Andrzejewski T.M."/>
            <person name="Davidsen T.M."/>
            <person name="Wayne K.J."/>
            <person name="Tettelin H."/>
            <person name="Glass J.I."/>
            <person name="Rusch D."/>
            <person name="Podicherti R."/>
            <person name="Tsui H.-C.T."/>
            <person name="Winkler M.E."/>
        </authorList>
    </citation>
    <scope>NUCLEOTIDE SEQUENCE</scope>
</reference>
<dbReference type="InterPro" id="IPR051043">
    <property type="entry name" value="Sulfatase_Mod_Factor_Kinase"/>
</dbReference>
<dbReference type="PANTHER" id="PTHR23150">
    <property type="entry name" value="SULFATASE MODIFYING FACTOR 1, 2"/>
    <property type="match status" value="1"/>
</dbReference>
<accession>A0A381PQV1</accession>
<sequence>MVNNKNSINSFLYFLLAIAIGGCSLFGGGASKKNPRGQLVGTTDREGFEMSSQYGMVYVPTGRFYMGQADENIQADQSNFNRQVTISAFYMDDTEITNDEYRQFIQYLEDNPEYELSEGLTIESLKPDTTVWSSDFTHHYGDPLLAYYWSHPAFDEYPVVGVSWSSAREFTKWRGDFLNSYREEDGLLPFPSFRLPTEAEWEYASRGGRDNVKYPWGNPYTRNSRGCVLANFKPGRGNYVDDGYAYTSPVGVFFPNDFGLYDMSGNVAEWCEDAYLDAYNPTVWDLNPIYRDDTNDKKVVRGGSWKDIAFFIEVSTRTFEYKDSTRAFIGFRTALPHLGRNLDGF</sequence>
<feature type="transmembrane region" description="Helical" evidence="1">
    <location>
        <begin position="12"/>
        <end position="30"/>
    </location>
</feature>
<dbReference type="PROSITE" id="PS51257">
    <property type="entry name" value="PROKAR_LIPOPROTEIN"/>
    <property type="match status" value="1"/>
</dbReference>
<dbReference type="InterPro" id="IPR016187">
    <property type="entry name" value="CTDL_fold"/>
</dbReference>
<dbReference type="GO" id="GO:0120147">
    <property type="term" value="F:formylglycine-generating oxidase activity"/>
    <property type="evidence" value="ECO:0007669"/>
    <property type="project" value="TreeGrafter"/>
</dbReference>
<keyword evidence="1" id="KW-0812">Transmembrane</keyword>
<evidence type="ECO:0000313" key="3">
    <source>
        <dbReference type="EMBL" id="SUZ67873.1"/>
    </source>
</evidence>
<evidence type="ECO:0000256" key="1">
    <source>
        <dbReference type="SAM" id="Phobius"/>
    </source>
</evidence>
<dbReference type="EMBL" id="UINC01001024">
    <property type="protein sequence ID" value="SUZ67873.1"/>
    <property type="molecule type" value="Genomic_DNA"/>
</dbReference>
<gene>
    <name evidence="3" type="ORF">METZ01_LOCUS20727</name>
</gene>
<feature type="domain" description="Sulfatase-modifying factor enzyme-like" evidence="2">
    <location>
        <begin position="55"/>
        <end position="334"/>
    </location>
</feature>